<dbReference type="PANTHER" id="PTHR43381">
    <property type="entry name" value="TRANSLATION INITIATION FACTOR IF-2-RELATED"/>
    <property type="match status" value="1"/>
</dbReference>
<dbReference type="InterPro" id="IPR027417">
    <property type="entry name" value="P-loop_NTPase"/>
</dbReference>
<evidence type="ECO:0000256" key="3">
    <source>
        <dbReference type="ARBA" id="ARBA00022540"/>
    </source>
</evidence>
<dbReference type="InterPro" id="IPR036925">
    <property type="entry name" value="TIF_IF2_dom3_sf"/>
</dbReference>
<gene>
    <name evidence="10" type="ORF">A2664_04140</name>
</gene>
<dbReference type="AlphaFoldDB" id="A0A1G2M1K1"/>
<feature type="domain" description="Tr-type G" evidence="9">
    <location>
        <begin position="12"/>
        <end position="186"/>
    </location>
</feature>
<dbReference type="Gene3D" id="2.40.30.10">
    <property type="entry name" value="Translation factors"/>
    <property type="match status" value="2"/>
</dbReference>
<dbReference type="EMBL" id="MHRF01000013">
    <property type="protein sequence ID" value="OHA17770.1"/>
    <property type="molecule type" value="Genomic_DNA"/>
</dbReference>
<sequence length="508" mass="55161">MKKEQTQKAIVKRAPVVIVMGHIDHGKSTLLDYIRKSNTVDKEKGGITQHIGAYEAIFTDKTSTEHRLTFIDTPGHAAFCSIREHGSKAADLAVLVVSGEDGVKPQTLEALGCIKAAKLPYLVAINKIDRPNVDIERIKANLAEHEVYLEGYGGDISWVAISALTGKGIPELLETLVLMADIQNLTGDLSQPATGFVIEAHVDQKKGVIATLIIKEGTLHTGDMLLSGKSYSPVRSIEIYPAIQTKEAVCGQPVRIAGWNELPVVGDIFTITASRSEAEKQVAAYAQKIKSLKQQSAVATEIEGEVDTATIPLVLKADTLGSLAAVKHEIEKVKIENVIFKILSSTVGAISENDIKTASTSKNSLLIGFNIKTDQSAKASAERLGISVMTFDIIYRLTEWLTEEATKRRPKKEIEEETGRIKVLKLFSGEKGRFVIGGKVESGMIKSGATIKILRRDTEIGRGKIKGLQHLKDKVDEVGTGKEFGAMIESKIEPAPGDRFEAFVVTVK</sequence>
<keyword evidence="6" id="KW-0342">GTP-binding</keyword>
<dbReference type="GO" id="GO:0003743">
    <property type="term" value="F:translation initiation factor activity"/>
    <property type="evidence" value="ECO:0007669"/>
    <property type="project" value="UniProtKB-UniRule"/>
</dbReference>
<keyword evidence="3 8" id="KW-0396">Initiation factor</keyword>
<evidence type="ECO:0000256" key="5">
    <source>
        <dbReference type="ARBA" id="ARBA00022917"/>
    </source>
</evidence>
<dbReference type="InterPro" id="IPR009000">
    <property type="entry name" value="Transl_B-barrel_sf"/>
</dbReference>
<dbReference type="PROSITE" id="PS51722">
    <property type="entry name" value="G_TR_2"/>
    <property type="match status" value="1"/>
</dbReference>
<dbReference type="FunFam" id="3.40.50.300:FF:000019">
    <property type="entry name" value="Translation initiation factor IF-2"/>
    <property type="match status" value="1"/>
</dbReference>
<evidence type="ECO:0000313" key="11">
    <source>
        <dbReference type="Proteomes" id="UP000178873"/>
    </source>
</evidence>
<evidence type="ECO:0000313" key="10">
    <source>
        <dbReference type="EMBL" id="OHA17770.1"/>
    </source>
</evidence>
<comment type="similarity">
    <text evidence="1 8">Belongs to the TRAFAC class translation factor GTPase superfamily. Classic translation factor GTPase family. IF-2 subfamily.</text>
</comment>
<dbReference type="GO" id="GO:0005737">
    <property type="term" value="C:cytoplasm"/>
    <property type="evidence" value="ECO:0007669"/>
    <property type="project" value="UniProtKB-UniRule"/>
</dbReference>
<evidence type="ECO:0000256" key="7">
    <source>
        <dbReference type="NCBIfam" id="TIGR00487"/>
    </source>
</evidence>
<accession>A0A1G2M1K1</accession>
<dbReference type="InterPro" id="IPR000795">
    <property type="entry name" value="T_Tr_GTP-bd_dom"/>
</dbReference>
<comment type="caution">
    <text evidence="10">The sequence shown here is derived from an EMBL/GenBank/DDBJ whole genome shotgun (WGS) entry which is preliminary data.</text>
</comment>
<reference evidence="10 11" key="1">
    <citation type="journal article" date="2016" name="Nat. Commun.">
        <title>Thousands of microbial genomes shed light on interconnected biogeochemical processes in an aquifer system.</title>
        <authorList>
            <person name="Anantharaman K."/>
            <person name="Brown C.T."/>
            <person name="Hug L.A."/>
            <person name="Sharon I."/>
            <person name="Castelle C.J."/>
            <person name="Probst A.J."/>
            <person name="Thomas B.C."/>
            <person name="Singh A."/>
            <person name="Wilkins M.J."/>
            <person name="Karaoz U."/>
            <person name="Brodie E.L."/>
            <person name="Williams K.H."/>
            <person name="Hubbard S.S."/>
            <person name="Banfield J.F."/>
        </authorList>
    </citation>
    <scope>NUCLEOTIDE SEQUENCE [LARGE SCALE GENOMIC DNA]</scope>
</reference>
<dbReference type="Gene3D" id="3.40.50.300">
    <property type="entry name" value="P-loop containing nucleotide triphosphate hydrolases"/>
    <property type="match status" value="1"/>
</dbReference>
<dbReference type="InterPro" id="IPR053905">
    <property type="entry name" value="EF-G-like_DII"/>
</dbReference>
<comment type="function">
    <text evidence="8">One of the essential components for the initiation of protein synthesis. Protects formylmethionyl-tRNA from spontaneous hydrolysis and promotes its binding to the 30S ribosomal subunits. Also involved in the hydrolysis of GTP during the formation of the 70S ribosomal complex.</text>
</comment>
<organism evidence="10 11">
    <name type="scientific">Candidatus Taylorbacteria bacterium RIFCSPHIGHO2_01_FULL_46_22b</name>
    <dbReference type="NCBI Taxonomy" id="1802301"/>
    <lineage>
        <taxon>Bacteria</taxon>
        <taxon>Candidatus Tayloriibacteriota</taxon>
    </lineage>
</organism>
<evidence type="ECO:0000256" key="1">
    <source>
        <dbReference type="ARBA" id="ARBA00007733"/>
    </source>
</evidence>
<evidence type="ECO:0000256" key="8">
    <source>
        <dbReference type="RuleBase" id="RU000644"/>
    </source>
</evidence>
<keyword evidence="4" id="KW-0547">Nucleotide-binding</keyword>
<dbReference type="FunFam" id="3.40.50.10050:FF:000001">
    <property type="entry name" value="Translation initiation factor IF-2"/>
    <property type="match status" value="1"/>
</dbReference>
<dbReference type="InterPro" id="IPR023115">
    <property type="entry name" value="TIF_IF2_dom3"/>
</dbReference>
<evidence type="ECO:0000256" key="4">
    <source>
        <dbReference type="ARBA" id="ARBA00022741"/>
    </source>
</evidence>
<proteinExistence type="inferred from homology"/>
<evidence type="ECO:0000256" key="2">
    <source>
        <dbReference type="ARBA" id="ARBA00020675"/>
    </source>
</evidence>
<dbReference type="NCBIfam" id="TIGR00487">
    <property type="entry name" value="IF-2"/>
    <property type="match status" value="1"/>
</dbReference>
<evidence type="ECO:0000256" key="6">
    <source>
        <dbReference type="ARBA" id="ARBA00023134"/>
    </source>
</evidence>
<dbReference type="SUPFAM" id="SSF52156">
    <property type="entry name" value="Initiation factor IF2/eIF5b, domain 3"/>
    <property type="match status" value="1"/>
</dbReference>
<dbReference type="Gene3D" id="3.40.50.10050">
    <property type="entry name" value="Translation initiation factor IF- 2, domain 3"/>
    <property type="match status" value="1"/>
</dbReference>
<dbReference type="PRINTS" id="PR00315">
    <property type="entry name" value="ELONGATNFCT"/>
</dbReference>
<dbReference type="SUPFAM" id="SSF50447">
    <property type="entry name" value="Translation proteins"/>
    <property type="match status" value="2"/>
</dbReference>
<evidence type="ECO:0000259" key="9">
    <source>
        <dbReference type="PROSITE" id="PS51722"/>
    </source>
</evidence>
<dbReference type="InterPro" id="IPR005225">
    <property type="entry name" value="Small_GTP-bd"/>
</dbReference>
<dbReference type="InterPro" id="IPR015760">
    <property type="entry name" value="TIF_IF2"/>
</dbReference>
<dbReference type="GO" id="GO:0005525">
    <property type="term" value="F:GTP binding"/>
    <property type="evidence" value="ECO:0007669"/>
    <property type="project" value="UniProtKB-KW"/>
</dbReference>
<keyword evidence="5 8" id="KW-0648">Protein biosynthesis</keyword>
<dbReference type="Pfam" id="PF00009">
    <property type="entry name" value="GTP_EFTU"/>
    <property type="match status" value="1"/>
</dbReference>
<dbReference type="STRING" id="1802301.A2664_04140"/>
<protein>
    <recommendedName>
        <fullName evidence="2 7">Translation initiation factor IF-2</fullName>
    </recommendedName>
</protein>
<name>A0A1G2M1K1_9BACT</name>
<dbReference type="InterPro" id="IPR000178">
    <property type="entry name" value="TF_IF2_bacterial-like"/>
</dbReference>
<dbReference type="SUPFAM" id="SSF52540">
    <property type="entry name" value="P-loop containing nucleoside triphosphate hydrolases"/>
    <property type="match status" value="1"/>
</dbReference>
<dbReference type="Pfam" id="PF11987">
    <property type="entry name" value="IF-2"/>
    <property type="match status" value="1"/>
</dbReference>
<dbReference type="PANTHER" id="PTHR43381:SF4">
    <property type="entry name" value="EUKARYOTIC TRANSLATION INITIATION FACTOR 5B"/>
    <property type="match status" value="1"/>
</dbReference>
<dbReference type="GO" id="GO:0003924">
    <property type="term" value="F:GTPase activity"/>
    <property type="evidence" value="ECO:0007669"/>
    <property type="project" value="InterPro"/>
</dbReference>
<dbReference type="CDD" id="cd01887">
    <property type="entry name" value="IF2_eIF5B"/>
    <property type="match status" value="1"/>
</dbReference>
<dbReference type="Proteomes" id="UP000178873">
    <property type="component" value="Unassembled WGS sequence"/>
</dbReference>
<dbReference type="NCBIfam" id="TIGR00231">
    <property type="entry name" value="small_GTP"/>
    <property type="match status" value="1"/>
</dbReference>
<dbReference type="Pfam" id="PF22042">
    <property type="entry name" value="EF-G_D2"/>
    <property type="match status" value="1"/>
</dbReference>